<dbReference type="EMBL" id="CM043800">
    <property type="protein sequence ID" value="KAI4810894.1"/>
    <property type="molecule type" value="Genomic_DNA"/>
</dbReference>
<name>A0ACB9WBZ3_CHAAC</name>
<evidence type="ECO:0000313" key="1">
    <source>
        <dbReference type="EMBL" id="KAI4810894.1"/>
    </source>
</evidence>
<dbReference type="Proteomes" id="UP001057452">
    <property type="component" value="Chromosome 16"/>
</dbReference>
<evidence type="ECO:0000313" key="2">
    <source>
        <dbReference type="Proteomes" id="UP001057452"/>
    </source>
</evidence>
<comment type="caution">
    <text evidence="1">The sequence shown here is derived from an EMBL/GenBank/DDBJ whole genome shotgun (WGS) entry which is preliminary data.</text>
</comment>
<protein>
    <submittedName>
        <fullName evidence="1">Uncharacterized protein</fullName>
    </submittedName>
</protein>
<proteinExistence type="predicted"/>
<sequence>MKAKASIPPLENGLHLFWNTSRRNYSTQKVQDCRVFPVRLALDPASCLQREAGAPRPGFTLQRAAAQRPVVNHQRRKSNGASARAVWKKDESGSLPLSTACGHCSEPQGRGGAGRRQPSPSAFGGCKKPRWESTVLSSQQLQSAASFRRDWESNAAQSQ</sequence>
<keyword evidence="2" id="KW-1185">Reference proteome</keyword>
<organism evidence="1 2">
    <name type="scientific">Chaenocephalus aceratus</name>
    <name type="common">Blackfin icefish</name>
    <name type="synonym">Chaenichthys aceratus</name>
    <dbReference type="NCBI Taxonomy" id="36190"/>
    <lineage>
        <taxon>Eukaryota</taxon>
        <taxon>Metazoa</taxon>
        <taxon>Chordata</taxon>
        <taxon>Craniata</taxon>
        <taxon>Vertebrata</taxon>
        <taxon>Euteleostomi</taxon>
        <taxon>Actinopterygii</taxon>
        <taxon>Neopterygii</taxon>
        <taxon>Teleostei</taxon>
        <taxon>Neoteleostei</taxon>
        <taxon>Acanthomorphata</taxon>
        <taxon>Eupercaria</taxon>
        <taxon>Perciformes</taxon>
        <taxon>Notothenioidei</taxon>
        <taxon>Channichthyidae</taxon>
        <taxon>Chaenocephalus</taxon>
    </lineage>
</organism>
<gene>
    <name evidence="1" type="ORF">KUCAC02_013821</name>
</gene>
<accession>A0ACB9WBZ3</accession>
<reference evidence="1" key="1">
    <citation type="submission" date="2022-05" db="EMBL/GenBank/DDBJ databases">
        <title>Chromosome-level genome of Chaenocephalus aceratus.</title>
        <authorList>
            <person name="Park H."/>
        </authorList>
    </citation>
    <scope>NUCLEOTIDE SEQUENCE</scope>
    <source>
        <strain evidence="1">KU_202001</strain>
    </source>
</reference>